<gene>
    <name evidence="1" type="ORF">GCM10017781_39370</name>
</gene>
<evidence type="ECO:0000313" key="1">
    <source>
        <dbReference type="EMBL" id="GHF59248.1"/>
    </source>
</evidence>
<dbReference type="EMBL" id="BNAJ01000013">
    <property type="protein sequence ID" value="GHF59248.1"/>
    <property type="molecule type" value="Genomic_DNA"/>
</dbReference>
<dbReference type="Pfam" id="PF03400">
    <property type="entry name" value="DDE_Tnp_IS1"/>
    <property type="match status" value="1"/>
</dbReference>
<proteinExistence type="predicted"/>
<evidence type="ECO:0000313" key="2">
    <source>
        <dbReference type="Proteomes" id="UP000619376"/>
    </source>
</evidence>
<accession>A0ABQ3JT84</accession>
<dbReference type="InterPro" id="IPR005063">
    <property type="entry name" value="Transposase_27"/>
</dbReference>
<comment type="caution">
    <text evidence="1">The sequence shown here is derived from an EMBL/GenBank/DDBJ whole genome shotgun (WGS) entry which is preliminary data.</text>
</comment>
<keyword evidence="2" id="KW-1185">Reference proteome</keyword>
<organism evidence="1 2">
    <name type="scientific">Deinococcus metalli</name>
    <dbReference type="NCBI Taxonomy" id="1141878"/>
    <lineage>
        <taxon>Bacteria</taxon>
        <taxon>Thermotogati</taxon>
        <taxon>Deinococcota</taxon>
        <taxon>Deinococci</taxon>
        <taxon>Deinococcales</taxon>
        <taxon>Deinococcaceae</taxon>
        <taxon>Deinococcus</taxon>
    </lineage>
</organism>
<name>A0ABQ3JT84_9DEIO</name>
<protein>
    <submittedName>
        <fullName evidence="1">Uncharacterized protein</fullName>
    </submittedName>
</protein>
<sequence length="106" mass="12040">MDRATRRIVGCFIGQRDAPGAFGLWQSIPAPYLDAVCHTDGLRFYRGVVFGALHRIGGTQHIERDGATLRLRLAHLVRQSLSFSRQQTTLETLVWLFLHRYNTSLS</sequence>
<reference evidence="2" key="1">
    <citation type="journal article" date="2019" name="Int. J. Syst. Evol. Microbiol.">
        <title>The Global Catalogue of Microorganisms (GCM) 10K type strain sequencing project: providing services to taxonomists for standard genome sequencing and annotation.</title>
        <authorList>
            <consortium name="The Broad Institute Genomics Platform"/>
            <consortium name="The Broad Institute Genome Sequencing Center for Infectious Disease"/>
            <person name="Wu L."/>
            <person name="Ma J."/>
        </authorList>
    </citation>
    <scope>NUCLEOTIDE SEQUENCE [LARGE SCALE GENOMIC DNA]</scope>
    <source>
        <strain evidence="2">CGMCC 1.18437</strain>
    </source>
</reference>
<dbReference type="Proteomes" id="UP000619376">
    <property type="component" value="Unassembled WGS sequence"/>
</dbReference>